<evidence type="ECO:0008006" key="4">
    <source>
        <dbReference type="Google" id="ProtNLM"/>
    </source>
</evidence>
<keyword evidence="1" id="KW-0472">Membrane</keyword>
<keyword evidence="1" id="KW-1133">Transmembrane helix</keyword>
<keyword evidence="3" id="KW-1185">Reference proteome</keyword>
<dbReference type="OrthoDB" id="5820127at2759"/>
<dbReference type="Pfam" id="PF10320">
    <property type="entry name" value="7TM_GPCR_Srsx"/>
    <property type="match status" value="1"/>
</dbReference>
<feature type="non-terminal residue" evidence="2">
    <location>
        <position position="1"/>
    </location>
</feature>
<name>A0A0C2G475_9BILA</name>
<sequence>WIKQSACFYLVVIPLIGAGFGSPLILNLGVDRLIAVLFPSRYRFFQTIPYTYVACHMLLPLSQTIYLLVLAFVNRTNT</sequence>
<protein>
    <recommendedName>
        <fullName evidence="4">G-protein coupled receptors family 1 profile domain-containing protein</fullName>
    </recommendedName>
</protein>
<proteinExistence type="predicted"/>
<evidence type="ECO:0000313" key="2">
    <source>
        <dbReference type="EMBL" id="KIH51831.1"/>
    </source>
</evidence>
<feature type="transmembrane region" description="Helical" evidence="1">
    <location>
        <begin position="7"/>
        <end position="30"/>
    </location>
</feature>
<evidence type="ECO:0000256" key="1">
    <source>
        <dbReference type="SAM" id="Phobius"/>
    </source>
</evidence>
<accession>A0A0C2G475</accession>
<gene>
    <name evidence="2" type="ORF">ANCDUO_18076</name>
</gene>
<keyword evidence="1" id="KW-0812">Transmembrane</keyword>
<organism evidence="2 3">
    <name type="scientific">Ancylostoma duodenale</name>
    <dbReference type="NCBI Taxonomy" id="51022"/>
    <lineage>
        <taxon>Eukaryota</taxon>
        <taxon>Metazoa</taxon>
        <taxon>Ecdysozoa</taxon>
        <taxon>Nematoda</taxon>
        <taxon>Chromadorea</taxon>
        <taxon>Rhabditida</taxon>
        <taxon>Rhabditina</taxon>
        <taxon>Rhabditomorpha</taxon>
        <taxon>Strongyloidea</taxon>
        <taxon>Ancylostomatidae</taxon>
        <taxon>Ancylostomatinae</taxon>
        <taxon>Ancylostoma</taxon>
    </lineage>
</organism>
<dbReference type="InterPro" id="IPR019424">
    <property type="entry name" value="7TM_GPCR_Srsx"/>
</dbReference>
<dbReference type="Proteomes" id="UP000054047">
    <property type="component" value="Unassembled WGS sequence"/>
</dbReference>
<feature type="transmembrane region" description="Helical" evidence="1">
    <location>
        <begin position="50"/>
        <end position="73"/>
    </location>
</feature>
<dbReference type="AlphaFoldDB" id="A0A0C2G475"/>
<dbReference type="EMBL" id="KN745300">
    <property type="protein sequence ID" value="KIH51831.1"/>
    <property type="molecule type" value="Genomic_DNA"/>
</dbReference>
<reference evidence="2 3" key="1">
    <citation type="submission" date="2013-12" db="EMBL/GenBank/DDBJ databases">
        <title>Draft genome of the parsitic nematode Ancylostoma duodenale.</title>
        <authorList>
            <person name="Mitreva M."/>
        </authorList>
    </citation>
    <scope>NUCLEOTIDE SEQUENCE [LARGE SCALE GENOMIC DNA]</scope>
    <source>
        <strain evidence="2 3">Zhejiang</strain>
    </source>
</reference>
<evidence type="ECO:0000313" key="3">
    <source>
        <dbReference type="Proteomes" id="UP000054047"/>
    </source>
</evidence>